<evidence type="ECO:0000313" key="6">
    <source>
        <dbReference type="EMBL" id="KAK6187198.1"/>
    </source>
</evidence>
<sequence length="412" mass="46998">MKTKTPEKTNGKIKKKTPKKLDDDKMQAEIINMDTSPLKSVKTPKTPFLMAEESSTKSSKKRKSTDSNTTTPKKQSKLKEKGSKKLPTKAAPTPTSSTKSQQIVKKKKNSGKNKKGKFITLFIGALDTKVTRETVREFFENHGVNLYEVRRKNGRRFCHVDLLNPEDLEKALALNGKKIDGSKVKINAEKKHFDTREIEVKSQTLFVKNIESTVSKDALRDVFPEASSIKYPKTESGKNKGFAYVQFESIEKVKEYLTKKKNLELRGQKLILDTVEKGTRHSKILRVRNLDFETTKETIEEVFDGCNSVKICLNNVGKSQGTAIVTFESIEAAKTAQKEKHKTEVDGRKIIVTFIEEEEQPAPKHQKKFGKEDRWGRKKSSSYEKRRKPQNMIKKPDSKQKSFKKSPTKKIK</sequence>
<evidence type="ECO:0000313" key="7">
    <source>
        <dbReference type="Proteomes" id="UP001347796"/>
    </source>
</evidence>
<dbReference type="PANTHER" id="PTHR23236:SF119">
    <property type="entry name" value="NUCLEAR RNA-BINDING PROTEIN SART-3"/>
    <property type="match status" value="1"/>
</dbReference>
<organism evidence="6 7">
    <name type="scientific">Patella caerulea</name>
    <name type="common">Rayed Mediterranean limpet</name>
    <dbReference type="NCBI Taxonomy" id="87958"/>
    <lineage>
        <taxon>Eukaryota</taxon>
        <taxon>Metazoa</taxon>
        <taxon>Spiralia</taxon>
        <taxon>Lophotrochozoa</taxon>
        <taxon>Mollusca</taxon>
        <taxon>Gastropoda</taxon>
        <taxon>Patellogastropoda</taxon>
        <taxon>Patelloidea</taxon>
        <taxon>Patellidae</taxon>
        <taxon>Patella</taxon>
    </lineage>
</organism>
<dbReference type="PROSITE" id="PS50102">
    <property type="entry name" value="RRM"/>
    <property type="match status" value="3"/>
</dbReference>
<dbReference type="SUPFAM" id="SSF54928">
    <property type="entry name" value="RNA-binding domain, RBD"/>
    <property type="match status" value="2"/>
</dbReference>
<dbReference type="Gene3D" id="3.30.70.330">
    <property type="match status" value="3"/>
</dbReference>
<keyword evidence="1" id="KW-0677">Repeat</keyword>
<dbReference type="AlphaFoldDB" id="A0AAN8PX99"/>
<dbReference type="CDD" id="cd00590">
    <property type="entry name" value="RRM_SF"/>
    <property type="match status" value="2"/>
</dbReference>
<feature type="compositionally biased region" description="Basic residues" evidence="4">
    <location>
        <begin position="401"/>
        <end position="412"/>
    </location>
</feature>
<feature type="compositionally biased region" description="Basic and acidic residues" evidence="4">
    <location>
        <begin position="1"/>
        <end position="10"/>
    </location>
</feature>
<feature type="compositionally biased region" description="Basic residues" evidence="4">
    <location>
        <begin position="376"/>
        <end position="389"/>
    </location>
</feature>
<gene>
    <name evidence="6" type="ORF">SNE40_005277</name>
</gene>
<evidence type="ECO:0000259" key="5">
    <source>
        <dbReference type="PROSITE" id="PS50102"/>
    </source>
</evidence>
<comment type="caution">
    <text evidence="6">The sequence shown here is derived from an EMBL/GenBank/DDBJ whole genome shotgun (WGS) entry which is preliminary data.</text>
</comment>
<feature type="domain" description="RRM" evidence="5">
    <location>
        <begin position="203"/>
        <end position="277"/>
    </location>
</feature>
<proteinExistence type="predicted"/>
<feature type="domain" description="RRM" evidence="5">
    <location>
        <begin position="283"/>
        <end position="357"/>
    </location>
</feature>
<feature type="region of interest" description="Disordered" evidence="4">
    <location>
        <begin position="1"/>
        <end position="111"/>
    </location>
</feature>
<protein>
    <recommendedName>
        <fullName evidence="5">RRM domain-containing protein</fullName>
    </recommendedName>
</protein>
<feature type="domain" description="RRM" evidence="5">
    <location>
        <begin position="119"/>
        <end position="191"/>
    </location>
</feature>
<dbReference type="GO" id="GO:0003723">
    <property type="term" value="F:RNA binding"/>
    <property type="evidence" value="ECO:0007669"/>
    <property type="project" value="UniProtKB-UniRule"/>
</dbReference>
<dbReference type="Proteomes" id="UP001347796">
    <property type="component" value="Unassembled WGS sequence"/>
</dbReference>
<keyword evidence="2 3" id="KW-0694">RNA-binding</keyword>
<dbReference type="InterPro" id="IPR012677">
    <property type="entry name" value="Nucleotide-bd_a/b_plait_sf"/>
</dbReference>
<dbReference type="InterPro" id="IPR035979">
    <property type="entry name" value="RBD_domain_sf"/>
</dbReference>
<evidence type="ECO:0000256" key="4">
    <source>
        <dbReference type="SAM" id="MobiDB-lite"/>
    </source>
</evidence>
<evidence type="ECO:0000256" key="1">
    <source>
        <dbReference type="ARBA" id="ARBA00022737"/>
    </source>
</evidence>
<accession>A0AAN8PX99</accession>
<evidence type="ECO:0000256" key="2">
    <source>
        <dbReference type="ARBA" id="ARBA00022884"/>
    </source>
</evidence>
<feature type="region of interest" description="Disordered" evidence="4">
    <location>
        <begin position="356"/>
        <end position="412"/>
    </location>
</feature>
<dbReference type="InterPro" id="IPR000504">
    <property type="entry name" value="RRM_dom"/>
</dbReference>
<evidence type="ECO:0000256" key="3">
    <source>
        <dbReference type="PROSITE-ProRule" id="PRU00176"/>
    </source>
</evidence>
<reference evidence="6 7" key="1">
    <citation type="submission" date="2024-01" db="EMBL/GenBank/DDBJ databases">
        <title>The genome of the rayed Mediterranean limpet Patella caerulea (Linnaeus, 1758).</title>
        <authorList>
            <person name="Anh-Thu Weber A."/>
            <person name="Halstead-Nussloch G."/>
        </authorList>
    </citation>
    <scope>NUCLEOTIDE SEQUENCE [LARGE SCALE GENOMIC DNA]</scope>
    <source>
        <strain evidence="6">AATW-2023a</strain>
        <tissue evidence="6">Whole specimen</tissue>
    </source>
</reference>
<dbReference type="PANTHER" id="PTHR23236">
    <property type="entry name" value="EUKARYOTIC TRANSLATION INITIATION FACTOR 4B/4H"/>
    <property type="match status" value="1"/>
</dbReference>
<name>A0AAN8PX99_PATCE</name>
<keyword evidence="7" id="KW-1185">Reference proteome</keyword>
<dbReference type="EMBL" id="JAZGQO010000004">
    <property type="protein sequence ID" value="KAK6187198.1"/>
    <property type="molecule type" value="Genomic_DNA"/>
</dbReference>
<dbReference type="Pfam" id="PF00076">
    <property type="entry name" value="RRM_1"/>
    <property type="match status" value="3"/>
</dbReference>
<feature type="compositionally biased region" description="Low complexity" evidence="4">
    <location>
        <begin position="88"/>
        <end position="100"/>
    </location>
</feature>
<dbReference type="SMART" id="SM00360">
    <property type="entry name" value="RRM"/>
    <property type="match status" value="3"/>
</dbReference>